<keyword evidence="2 3" id="KW-0326">Glycosidase</keyword>
<evidence type="ECO:0000256" key="3">
    <source>
        <dbReference type="PROSITE-ProRule" id="PRU01353"/>
    </source>
</evidence>
<dbReference type="EMBL" id="LCIE01000013">
    <property type="protein sequence ID" value="KKT49021.1"/>
    <property type="molecule type" value="Genomic_DNA"/>
</dbReference>
<sequence>MKKREKKFGIVEGFFSEPLPIWSETERLQTVDIVATNARNINTYVYCPKDDPYVTKKYDILYPDAEIKKIARLIENCESREINFMYGLNPSIEGSIDPELIKENTMKKITQVMNVGCKNIILLFDDIPLAYDVVDGSVGVDNNFEKVIQIVNDIYEETRGMIENYWFCGPDYCFRKESPITIATKELNKEIGIIWTGNTIFSKTISLADVQRVKNILSKDAKIIFWSNYPVNDCEQAKGTFNLGGFYPIEKEVMRLIGGVIVNPMRECMANLPFYVTFSDWIGNNKYERTKSYLLAMKKALGIGSSTGETLMRMASRNIVDNDLEVVWGSLDVEVSAKNEFGEKYLEAVISLTEDVKRWKSILEIILKGETIKKSDLEKVDWFPTKTYISRYLSEIVKIINCRKKLYSRDCPETIIRKYRGSENLSISEEDNKKYLDEIKRLISDERREFLTFMNDKKTPFGKRAEILMKRRCVNRFTIN</sequence>
<evidence type="ECO:0000313" key="6">
    <source>
        <dbReference type="Proteomes" id="UP000034172"/>
    </source>
</evidence>
<proteinExistence type="inferred from homology"/>
<gene>
    <name evidence="5" type="ORF">UW41_C0013G0012</name>
</gene>
<feature type="active site" description="Proton donor" evidence="3">
    <location>
        <position position="126"/>
    </location>
</feature>
<reference evidence="5 6" key="1">
    <citation type="journal article" date="2015" name="Nature">
        <title>rRNA introns, odd ribosomes, and small enigmatic genomes across a large radiation of phyla.</title>
        <authorList>
            <person name="Brown C.T."/>
            <person name="Hug L.A."/>
            <person name="Thomas B.C."/>
            <person name="Sharon I."/>
            <person name="Castelle C.J."/>
            <person name="Singh A."/>
            <person name="Wilkins M.J."/>
            <person name="Williams K.H."/>
            <person name="Banfield J.F."/>
        </authorList>
    </citation>
    <scope>NUCLEOTIDE SEQUENCE [LARGE SCALE GENOMIC DNA]</scope>
</reference>
<comment type="similarity">
    <text evidence="3">Belongs to the glycosyl hydrolase 84 family.</text>
</comment>
<name>A0A0G1HPB7_9BACT</name>
<comment type="caution">
    <text evidence="5">The sequence shown here is derived from an EMBL/GenBank/DDBJ whole genome shotgun (WGS) entry which is preliminary data.</text>
</comment>
<dbReference type="InterPro" id="IPR011496">
    <property type="entry name" value="O-GlcNAcase_cat"/>
</dbReference>
<organism evidence="5 6">
    <name type="scientific">Candidatus Collierbacteria bacterium GW2011_GWC2_44_18</name>
    <dbReference type="NCBI Taxonomy" id="1618392"/>
    <lineage>
        <taxon>Bacteria</taxon>
        <taxon>Candidatus Collieribacteriota</taxon>
    </lineage>
</organism>
<dbReference type="STRING" id="1618392.UW41_C0013G0012"/>
<dbReference type="AlphaFoldDB" id="A0A0G1HPB7"/>
<dbReference type="PANTHER" id="PTHR13170">
    <property type="entry name" value="O-GLCNACASE"/>
    <property type="match status" value="1"/>
</dbReference>
<dbReference type="Proteomes" id="UP000034172">
    <property type="component" value="Unassembled WGS sequence"/>
</dbReference>
<evidence type="ECO:0000256" key="2">
    <source>
        <dbReference type="ARBA" id="ARBA00023295"/>
    </source>
</evidence>
<keyword evidence="1 3" id="KW-0378">Hydrolase</keyword>
<dbReference type="GO" id="GO:1901135">
    <property type="term" value="P:carbohydrate derivative metabolic process"/>
    <property type="evidence" value="ECO:0007669"/>
    <property type="project" value="UniProtKB-ARBA"/>
</dbReference>
<accession>A0A0G1HPB7</accession>
<protein>
    <submittedName>
        <fullName evidence="5">Hyalurononglucosaminidase</fullName>
    </submittedName>
</protein>
<dbReference type="PROSITE" id="PS52009">
    <property type="entry name" value="GH84"/>
    <property type="match status" value="1"/>
</dbReference>
<dbReference type="Gene3D" id="3.20.20.80">
    <property type="entry name" value="Glycosidases"/>
    <property type="match status" value="1"/>
</dbReference>
<evidence type="ECO:0000259" key="4">
    <source>
        <dbReference type="PROSITE" id="PS52009"/>
    </source>
</evidence>
<dbReference type="SUPFAM" id="SSF51445">
    <property type="entry name" value="(Trans)glycosidases"/>
    <property type="match status" value="1"/>
</dbReference>
<feature type="domain" description="GH84" evidence="4">
    <location>
        <begin position="6"/>
        <end position="286"/>
    </location>
</feature>
<evidence type="ECO:0000313" key="5">
    <source>
        <dbReference type="EMBL" id="KKT49021.1"/>
    </source>
</evidence>
<dbReference type="InterPro" id="IPR017853">
    <property type="entry name" value="GH"/>
</dbReference>
<dbReference type="PANTHER" id="PTHR13170:SF16">
    <property type="entry name" value="PROTEIN O-GLCNACASE"/>
    <property type="match status" value="1"/>
</dbReference>
<evidence type="ECO:0000256" key="1">
    <source>
        <dbReference type="ARBA" id="ARBA00022801"/>
    </source>
</evidence>
<dbReference type="GO" id="GO:0015929">
    <property type="term" value="F:hexosaminidase activity"/>
    <property type="evidence" value="ECO:0007669"/>
    <property type="project" value="UniProtKB-ARBA"/>
</dbReference>
<dbReference type="Pfam" id="PF07555">
    <property type="entry name" value="NAGidase"/>
    <property type="match status" value="1"/>
</dbReference>
<dbReference type="InterPro" id="IPR051822">
    <property type="entry name" value="Glycosyl_Hydrolase_84"/>
</dbReference>